<dbReference type="GO" id="GO:0006412">
    <property type="term" value="P:translation"/>
    <property type="evidence" value="ECO:0007669"/>
    <property type="project" value="InterPro"/>
</dbReference>
<evidence type="ECO:0000256" key="14">
    <source>
        <dbReference type="PROSITE-ProRule" id="PRU00708"/>
    </source>
</evidence>
<gene>
    <name evidence="18" type="ORF">SSS_3017</name>
</gene>
<evidence type="ECO:0000256" key="9">
    <source>
        <dbReference type="ARBA" id="ARBA00023274"/>
    </source>
</evidence>
<dbReference type="InterPro" id="IPR040240">
    <property type="entry name" value="TAF1"/>
</dbReference>
<accession>A0A834RB78</accession>
<dbReference type="GO" id="GO:0017025">
    <property type="term" value="F:TBP-class protein binding"/>
    <property type="evidence" value="ECO:0007669"/>
    <property type="project" value="InterPro"/>
</dbReference>
<feature type="coiled-coil region" evidence="15">
    <location>
        <begin position="292"/>
        <end position="322"/>
    </location>
</feature>
<feature type="compositionally biased region" description="Low complexity" evidence="16">
    <location>
        <begin position="2742"/>
        <end position="2754"/>
    </location>
</feature>
<dbReference type="InterPro" id="IPR036427">
    <property type="entry name" value="Bromodomain-like_sf"/>
</dbReference>
<dbReference type="InterPro" id="IPR020924">
    <property type="entry name" value="Ribosomal_eS6_arc"/>
</dbReference>
<feature type="region of interest" description="Disordered" evidence="16">
    <location>
        <begin position="1698"/>
        <end position="1717"/>
    </location>
</feature>
<evidence type="ECO:0000256" key="7">
    <source>
        <dbReference type="ARBA" id="ARBA00023163"/>
    </source>
</evidence>
<keyword evidence="8" id="KW-0539">Nucleus</keyword>
<dbReference type="GO" id="GO:0005669">
    <property type="term" value="C:transcription factor TFIID complex"/>
    <property type="evidence" value="ECO:0007669"/>
    <property type="project" value="InterPro"/>
</dbReference>
<dbReference type="Pfam" id="PF13812">
    <property type="entry name" value="PPR_3"/>
    <property type="match status" value="2"/>
</dbReference>
<dbReference type="InterPro" id="IPR001487">
    <property type="entry name" value="Bromodomain"/>
</dbReference>
<feature type="compositionally biased region" description="Acidic residues" evidence="16">
    <location>
        <begin position="1762"/>
        <end position="1783"/>
    </location>
</feature>
<keyword evidence="9" id="KW-0687">Ribonucleoprotein</keyword>
<feature type="region of interest" description="Disordered" evidence="16">
    <location>
        <begin position="1749"/>
        <end position="1793"/>
    </location>
</feature>
<protein>
    <recommendedName>
        <fullName evidence="10">Small ribosomal subunit protein eS6</fullName>
    </recommendedName>
    <alternativeName>
        <fullName evidence="11">40S ribosomal protein S6</fullName>
    </alternativeName>
    <alternativeName>
        <fullName evidence="12">Transcription initiation factor TFIID subunit 1</fullName>
    </alternativeName>
</protein>
<dbReference type="PANTHER" id="PTHR13900:SF0">
    <property type="entry name" value="TRANSCRIPTION INITIATION FACTOR TFIID SUBUNIT 1"/>
    <property type="match status" value="1"/>
</dbReference>
<organism evidence="18">
    <name type="scientific">Sarcoptes scabiei</name>
    <name type="common">Itch mite</name>
    <name type="synonym">Acarus scabiei</name>
    <dbReference type="NCBI Taxonomy" id="52283"/>
    <lineage>
        <taxon>Eukaryota</taxon>
        <taxon>Metazoa</taxon>
        <taxon>Ecdysozoa</taxon>
        <taxon>Arthropoda</taxon>
        <taxon>Chelicerata</taxon>
        <taxon>Arachnida</taxon>
        <taxon>Acari</taxon>
        <taxon>Acariformes</taxon>
        <taxon>Sarcoptiformes</taxon>
        <taxon>Astigmata</taxon>
        <taxon>Psoroptidia</taxon>
        <taxon>Sarcoptoidea</taxon>
        <taxon>Sarcoptidae</taxon>
        <taxon>Sarcoptinae</taxon>
        <taxon>Sarcoptes</taxon>
    </lineage>
</organism>
<keyword evidence="4" id="KW-0689">Ribosomal protein</keyword>
<keyword evidence="6 13" id="KW-0103">Bromodomain</keyword>
<dbReference type="GO" id="GO:0003735">
    <property type="term" value="F:structural constituent of ribosome"/>
    <property type="evidence" value="ECO:0007669"/>
    <property type="project" value="InterPro"/>
</dbReference>
<dbReference type="SUPFAM" id="SSF47370">
    <property type="entry name" value="Bromodomain"/>
    <property type="match status" value="2"/>
</dbReference>
<comment type="similarity">
    <text evidence="2">Belongs to the TAF1 family.</text>
</comment>
<dbReference type="PANTHER" id="PTHR13900">
    <property type="entry name" value="TRANSCRIPTION INITIATION FACTOR TFIID"/>
    <property type="match status" value="1"/>
</dbReference>
<dbReference type="InterPro" id="IPR011990">
    <property type="entry name" value="TPR-like_helical_dom_sf"/>
</dbReference>
<dbReference type="OrthoDB" id="5752at2759"/>
<keyword evidence="15" id="KW-0175">Coiled coil</keyword>
<dbReference type="Pfam" id="PF00439">
    <property type="entry name" value="Bromodomain"/>
    <property type="match status" value="2"/>
</dbReference>
<evidence type="ECO:0000256" key="16">
    <source>
        <dbReference type="SAM" id="MobiDB-lite"/>
    </source>
</evidence>
<evidence type="ECO:0000256" key="12">
    <source>
        <dbReference type="ARBA" id="ARBA00040102"/>
    </source>
</evidence>
<dbReference type="PRINTS" id="PR00503">
    <property type="entry name" value="BROMODOMAIN"/>
</dbReference>
<dbReference type="GO" id="GO:1990904">
    <property type="term" value="C:ribonucleoprotein complex"/>
    <property type="evidence" value="ECO:0007669"/>
    <property type="project" value="UniProtKB-KW"/>
</dbReference>
<dbReference type="InterPro" id="IPR018359">
    <property type="entry name" value="Bromodomain_CS"/>
</dbReference>
<feature type="compositionally biased region" description="Basic and acidic residues" evidence="16">
    <location>
        <begin position="1232"/>
        <end position="1257"/>
    </location>
</feature>
<feature type="compositionally biased region" description="Basic and acidic residues" evidence="16">
    <location>
        <begin position="2722"/>
        <end position="2737"/>
    </location>
</feature>
<evidence type="ECO:0000256" key="11">
    <source>
        <dbReference type="ARBA" id="ARBA00035403"/>
    </source>
</evidence>
<evidence type="ECO:0000256" key="3">
    <source>
        <dbReference type="ARBA" id="ARBA00009312"/>
    </source>
</evidence>
<feature type="region of interest" description="Disordered" evidence="16">
    <location>
        <begin position="2669"/>
        <end position="2688"/>
    </location>
</feature>
<comment type="similarity">
    <text evidence="3">Belongs to the eukaryotic ribosomal protein eS6 family.</text>
</comment>
<dbReference type="HAMAP" id="MF_00512">
    <property type="entry name" value="Ribosomal_eS6"/>
    <property type="match status" value="1"/>
</dbReference>
<dbReference type="Proteomes" id="UP000070412">
    <property type="component" value="Unassembled WGS sequence"/>
</dbReference>
<dbReference type="SMART" id="SM01405">
    <property type="entry name" value="Ribosomal_S6e"/>
    <property type="match status" value="1"/>
</dbReference>
<sequence>MEMSSDEEDDNGSSSKKNLDIANAIIFGNIDENGELIDDIFDEECKRNLRFLQPHLSKLVSYDDLMDDQSQDKSEEDDDSDDSKSKTKTVQDFGPEKKSLDAVDYSDINELIEENQDFIVKSFDSLKKLSNTDDNDDDDDYDTLDAPKKADLTTIIDEVKKDKDGFVIPRDFPPKSITETSEDSKKDKVEIKKRKDTPLAAMLPSKYENLDVTQLFPNFRYDQVLRFSRLFGPGKLSSMPQIWKNVKNKRKNRVPIDNNLNGSQSTLLKEFKLNVCEPEDISAELIEEDDAIKLVRNSFIDLENLRKELSQEEDNKNGAEWRHGPASFWYDRLNVPENGQNFNYGFKLKNESGEEKSLDDINSSTNENDDIFNLVTQYPWENEIIWNADEVRQKILSKLNEKHSAAGWLPSGHNRTATAFTQQNRVSKTPKSTMPMTNFKKNDKKNLDALNLNIENAQDETWYSIFPIENEELVYGFWEDDVIWDAEAMDKIPIPQLLVLDRNDENIIFEVPIDEEQNETKANVPAKEKKEGIRKSRLLLGKAGVIAEPEINLPPSPPSTDKDPFNISNDEFYSQRTTTDAQLKSNVGSNLIQHSIPALELRQPFFPTFLSYQRLRAFHRPALKRFSHGALADALPHGVNPLVKHIKRKAKQREQERLASGGGEMFFMRTPEDLTGKDGDLILTEYSEEHPPLVMQIGMASKIKNYYKRRMGKDIGAPQYKFGETIYYLTSPFLGNLPHGQSIQAFENNLFRAPMYEHSLPESDFLVIRTRDNYYIREVEKIFTLGQELPLFEVPGPNSKKANNFMRDFLQVFIFRLFWKSTDTPKRIKMEDIKKAFPSHSESSIRKRLKQCADFKRTGMDSNWWVLKSDFRLPSEDEIRAMVSPESCCAYYSMLAAEQRLKDAGYGEKLMFAPDDAEDEDMQLKMEDEVKAAPWNTTRAFISAMKGKCLLQLTGVADPTGCGEGFSYVRIPNKPQQSKEETQKEVMPKKTVTGTDADLRRLSLNSAKQLLRKFGVPDDEIKKLSRWEVIDVVRTLSTKQVKQSGDGPEDDAMSKFARGNRFSIAEHQERYKEECQRIFELQNRVLASTEDLSTDEDESEEEEDSEIEELGKNIESMLANKKTINQISQDKEEEERRELKKLFLREDSNLGDSVANKKRKEFQKDDKTDDSLNMSSSHGRILKIYRTYTDSDNKEFVRIETVRKPAVIDTYVRIRTTKDENFIKQFASALDDQQKEERRKEKRRQQEQVRRQKRIQEKEKLANSFRLQYGLPIPSSSSSSAAANIGGNTSPFSFNKTIENACGVSETPKSPLNANPLSITISMNTNDSQSEQSTPTSIKELKNKKIRKEKESNSKVKCGACGGVGHTRSNRICPMFKEDILNEDNLVQLEDMKLVVSKSLIKHHEQQKSKAIKLKISKDLLNLKRKRKTQSSKDDCEYLQRPDYRSSQRRRTDPLVSLSDIFEEIHNEMRSMSDTEAFHLPVNSKNVPDYYTIIKQPMDLQTLRKNIRSKKYKNREDFMQDVNLIWKNSEIYNGPNHLITSYAKKMTENCFAKIVEKEEEIIKLEKIINPLLDEDQTAFSYILKTIVTDKLKTIPDSWHFHKPVNKKTFKNYYDVITEPMDLETLETNSHNHKYQTIESFLCDVEKILENSIKFNGSESNVTKKAYELFNVARNELIQYESQLLALERAILNTNRMEIEDHDEESNSVDEGEPPIKQRLIDYDNMDIDEEKSMSLSIYQQYQENETDIVADDLQITPQNSGDESDDEDDGGVGDANDQNDDEAAQSSWPNEIIRNNEEQYQRSLMELKDEENFDENYDPSEFLLQSSFAQQSNFIQKQQQMVLESQQQNIDEESTEQVDVSQDLDISDSDEEQNENERDEEDNDALCNVWKNSISKRYLSVQIDFDQLQSEKFGSLSEKFYEKTFNSALKADKLPDDRDGFDKLEIKRGVKISLEGYERIISELFRSEPRNINKLLGIHKEMVYVDRYRPSEPVYTMLITTCAQYGYTRKAVELYEEMKRFELKPTRATITSLFNACANCSLNREYGHEKISKLRDEFELNGLQFNLTQYNALIKAYVMLNDQENLDATIAEMKRKRLRFNSDTYSMLMMSCINDQRNGLLKATEIMRNVLENGIPVNVSFFNLFLRCVRDCSLQDGKTFLEMIEKSPKNTIRKTDGHVTNSKLKFIDDNKLITIEKASPNLLLQTKIEKNLMIDFNQLTKAENRLLLFGGVNGFLSLMDSKRISPNLKTLTLLVEIMETKNCLEKTSQILKHYRIKPDVCLFNVLLRKFVRSQNRSMCKEIIQLMHQNQCRPDIITFGILAFQCRRTRDAVSFIDEMERIGIRPNNYILGSLIKIATDNDDLIYLKFLLKWIKKNQFEMNEINLEHVEMSLMRCRRKILKVQLKQRKCDDKTDEFENLYHEVAKKFEGLVKNLKIDINANVWTQFEDFDHPSPKAEFRSTINYMQKKIDAKHNLQPKRVISDGYKDLLITPSVGQREKGNQRENRPYHVLNIADPQTSAQKLIEIDDDHKLRIFYDKRMGQEVDADTLGEEWKGYVLRITGGNDKQGFPMKQGVLTNGRVRLLLSAGHSCYRPRRDGERKRKSVRGCIVDSNLSVIALTIVKRGPKEIEGLTNVTIPRRLGPKRASKIRKLFNLSKEDDVRQYIVRRPLAQKEGKPSRTKAPKIQRLITPRLIQRKRRRLALKRRRAENRKEQANEYARLLAERQKEAKQAKDEARRRRSSASSAAKASVSSN</sequence>
<reference evidence="19" key="3">
    <citation type="submission" date="2022-06" db="UniProtKB">
        <authorList>
            <consortium name="EnsemblMetazoa"/>
        </authorList>
    </citation>
    <scope>IDENTIFICATION</scope>
</reference>
<evidence type="ECO:0000256" key="1">
    <source>
        <dbReference type="ARBA" id="ARBA00004123"/>
    </source>
</evidence>
<feature type="region of interest" description="Disordered" evidence="16">
    <location>
        <begin position="1425"/>
        <end position="1452"/>
    </location>
</feature>
<dbReference type="Pfam" id="PF15288">
    <property type="entry name" value="zf-CCHC_6"/>
    <property type="match status" value="1"/>
</dbReference>
<feature type="repeat" description="PPR" evidence="14">
    <location>
        <begin position="1991"/>
        <end position="2025"/>
    </location>
</feature>
<feature type="region of interest" description="Disordered" evidence="16">
    <location>
        <begin position="1845"/>
        <end position="1884"/>
    </location>
</feature>
<reference evidence="20" key="1">
    <citation type="journal article" date="2020" name="PLoS Negl. Trop. Dis.">
        <title>High-quality nuclear genome for Sarcoptes scabiei-A critical resource for a neglected parasite.</title>
        <authorList>
            <person name="Korhonen P.K."/>
            <person name="Gasser R.B."/>
            <person name="Ma G."/>
            <person name="Wang T."/>
            <person name="Stroehlein A.J."/>
            <person name="Young N.D."/>
            <person name="Ang C.S."/>
            <person name="Fernando D.D."/>
            <person name="Lu H.C."/>
            <person name="Taylor S."/>
            <person name="Reynolds S.L."/>
            <person name="Mofiz E."/>
            <person name="Najaraj S.H."/>
            <person name="Gowda H."/>
            <person name="Madugundu A."/>
            <person name="Renuse S."/>
            <person name="Holt D."/>
            <person name="Pandey A."/>
            <person name="Papenfuss A.T."/>
            <person name="Fischer K."/>
        </authorList>
    </citation>
    <scope>NUCLEOTIDE SEQUENCE [LARGE SCALE GENOMIC DNA]</scope>
</reference>
<dbReference type="Gene3D" id="1.20.920.10">
    <property type="entry name" value="Bromodomain-like"/>
    <property type="match status" value="2"/>
</dbReference>
<keyword evidence="20" id="KW-1185">Reference proteome</keyword>
<evidence type="ECO:0000259" key="17">
    <source>
        <dbReference type="PROSITE" id="PS50014"/>
    </source>
</evidence>
<dbReference type="Pfam" id="PF01092">
    <property type="entry name" value="Ribosomal_S6e"/>
    <property type="match status" value="1"/>
</dbReference>
<feature type="domain" description="Bromo" evidence="17">
    <location>
        <begin position="1470"/>
        <end position="1540"/>
    </location>
</feature>
<dbReference type="Gene3D" id="1.10.1100.10">
    <property type="entry name" value="TAFII-230 TBP-binding domain"/>
    <property type="match status" value="1"/>
</dbReference>
<feature type="compositionally biased region" description="Acidic residues" evidence="16">
    <location>
        <begin position="1865"/>
        <end position="1884"/>
    </location>
</feature>
<dbReference type="GO" id="GO:0016251">
    <property type="term" value="F:RNA polymerase II general transcription initiation factor activity"/>
    <property type="evidence" value="ECO:0007669"/>
    <property type="project" value="InterPro"/>
</dbReference>
<dbReference type="Pfam" id="PF12157">
    <property type="entry name" value="DUF3591"/>
    <property type="match status" value="1"/>
</dbReference>
<dbReference type="GO" id="GO:0004402">
    <property type="term" value="F:histone acetyltransferase activity"/>
    <property type="evidence" value="ECO:0007669"/>
    <property type="project" value="InterPro"/>
</dbReference>
<dbReference type="InterPro" id="IPR009067">
    <property type="entry name" value="TAF_II_230-bd"/>
</dbReference>
<dbReference type="NCBIfam" id="TIGR00756">
    <property type="entry name" value="PPR"/>
    <property type="match status" value="1"/>
</dbReference>
<evidence type="ECO:0000256" key="5">
    <source>
        <dbReference type="ARBA" id="ARBA00023015"/>
    </source>
</evidence>
<dbReference type="GO" id="GO:0051123">
    <property type="term" value="P:RNA polymerase II preinitiation complex assembly"/>
    <property type="evidence" value="ECO:0007669"/>
    <property type="project" value="TreeGrafter"/>
</dbReference>
<evidence type="ECO:0000256" key="8">
    <source>
        <dbReference type="ARBA" id="ARBA00023242"/>
    </source>
</evidence>
<evidence type="ECO:0000256" key="2">
    <source>
        <dbReference type="ARBA" id="ARBA00009064"/>
    </source>
</evidence>
<dbReference type="InterPro" id="IPR036741">
    <property type="entry name" value="TAFII-230_TBP-bd_sf"/>
</dbReference>
<dbReference type="Pfam" id="PF09247">
    <property type="entry name" value="TBP-binding"/>
    <property type="match status" value="1"/>
</dbReference>
<dbReference type="EMBL" id="WVUK01000056">
    <property type="protein sequence ID" value="KAF7493175.1"/>
    <property type="molecule type" value="Genomic_DNA"/>
</dbReference>
<dbReference type="PROSITE" id="PS50014">
    <property type="entry name" value="BROMODOMAIN_2"/>
    <property type="match status" value="2"/>
</dbReference>
<dbReference type="SMART" id="SM00297">
    <property type="entry name" value="BROMO"/>
    <property type="match status" value="2"/>
</dbReference>
<dbReference type="InterPro" id="IPR001377">
    <property type="entry name" value="Ribosomal_eS6"/>
</dbReference>
<evidence type="ECO:0000256" key="6">
    <source>
        <dbReference type="ARBA" id="ARBA00023117"/>
    </source>
</evidence>
<feature type="region of interest" description="Disordered" evidence="16">
    <location>
        <begin position="2703"/>
        <end position="2754"/>
    </location>
</feature>
<reference evidence="18" key="2">
    <citation type="submission" date="2020-01" db="EMBL/GenBank/DDBJ databases">
        <authorList>
            <person name="Korhonen P.K.K."/>
            <person name="Guangxu M.G."/>
            <person name="Wang T.W."/>
            <person name="Stroehlein A.J.S."/>
            <person name="Young N.D."/>
            <person name="Ang C.-S.A."/>
            <person name="Fernando D.W.F."/>
            <person name="Lu H.L."/>
            <person name="Taylor S.T."/>
            <person name="Ehtesham M.E.M."/>
            <person name="Najaraj S.H.N."/>
            <person name="Harsha G.H.G."/>
            <person name="Madugundu A.M."/>
            <person name="Renuse S.R."/>
            <person name="Holt D.H."/>
            <person name="Pandey A.P."/>
            <person name="Papenfuss A.P."/>
            <person name="Gasser R.B.G."/>
            <person name="Fischer K.F."/>
        </authorList>
    </citation>
    <scope>NUCLEOTIDE SEQUENCE</scope>
    <source>
        <strain evidence="18">SSS_KF_BRIS2020</strain>
    </source>
</reference>
<feature type="domain" description="Bromo" evidence="17">
    <location>
        <begin position="1592"/>
        <end position="1662"/>
    </location>
</feature>
<evidence type="ECO:0000313" key="19">
    <source>
        <dbReference type="EnsemblMetazoa" id="KAF7493175.1"/>
    </source>
</evidence>
<name>A0A834RB78_SARSC</name>
<keyword evidence="5" id="KW-0805">Transcription regulation</keyword>
<proteinExistence type="inferred from homology"/>
<dbReference type="InterPro" id="IPR018282">
    <property type="entry name" value="Ribosomal_eS6_CS"/>
</dbReference>
<feature type="compositionally biased region" description="Acidic residues" evidence="16">
    <location>
        <begin position="1699"/>
        <end position="1712"/>
    </location>
</feature>
<feature type="region of interest" description="Disordered" evidence="16">
    <location>
        <begin position="1154"/>
        <end position="1175"/>
    </location>
</feature>
<dbReference type="Pfam" id="PF13041">
    <property type="entry name" value="PPR_2"/>
    <property type="match status" value="1"/>
</dbReference>
<dbReference type="PROSITE" id="PS00633">
    <property type="entry name" value="BROMODOMAIN_1"/>
    <property type="match status" value="2"/>
</dbReference>
<dbReference type="InterPro" id="IPR002885">
    <property type="entry name" value="PPR_rpt"/>
</dbReference>
<evidence type="ECO:0000313" key="20">
    <source>
        <dbReference type="Proteomes" id="UP000070412"/>
    </source>
</evidence>
<dbReference type="Gene3D" id="1.20.5.2650">
    <property type="match status" value="1"/>
</dbReference>
<comment type="subcellular location">
    <subcellularLocation>
        <location evidence="1">Nucleus</location>
    </subcellularLocation>
</comment>
<dbReference type="InterPro" id="IPR022591">
    <property type="entry name" value="TAF1_HAT_dom"/>
</dbReference>
<feature type="region of interest" description="Disordered" evidence="16">
    <location>
        <begin position="1230"/>
        <end position="1257"/>
    </location>
</feature>
<evidence type="ECO:0000313" key="18">
    <source>
        <dbReference type="EMBL" id="KAF7493175.1"/>
    </source>
</evidence>
<evidence type="ECO:0000256" key="4">
    <source>
        <dbReference type="ARBA" id="ARBA00022980"/>
    </source>
</evidence>
<feature type="compositionally biased region" description="Basic and acidic residues" evidence="16">
    <location>
        <begin position="1431"/>
        <end position="1452"/>
    </location>
</feature>
<feature type="compositionally biased region" description="Acidic residues" evidence="16">
    <location>
        <begin position="64"/>
        <end position="81"/>
    </location>
</feature>
<feature type="region of interest" description="Disordered" evidence="16">
    <location>
        <begin position="62"/>
        <end position="96"/>
    </location>
</feature>
<dbReference type="GO" id="GO:0005840">
    <property type="term" value="C:ribosome"/>
    <property type="evidence" value="ECO:0007669"/>
    <property type="project" value="UniProtKB-KW"/>
</dbReference>
<feature type="coiled-coil region" evidence="15">
    <location>
        <begin position="1064"/>
        <end position="1120"/>
    </location>
</feature>
<evidence type="ECO:0000256" key="13">
    <source>
        <dbReference type="PROSITE-ProRule" id="PRU00035"/>
    </source>
</evidence>
<dbReference type="Gene3D" id="1.25.40.10">
    <property type="entry name" value="Tetratricopeptide repeat domain"/>
    <property type="match status" value="3"/>
</dbReference>
<dbReference type="EnsemblMetazoa" id="SSS_3017s_mrna">
    <property type="protein sequence ID" value="KAF7493175.1"/>
    <property type="gene ID" value="SSS_3017"/>
</dbReference>
<dbReference type="PROSITE" id="PS00578">
    <property type="entry name" value="RIBOSOMAL_S6E"/>
    <property type="match status" value="1"/>
</dbReference>
<evidence type="ECO:0000256" key="15">
    <source>
        <dbReference type="SAM" id="Coils"/>
    </source>
</evidence>
<evidence type="ECO:0000256" key="10">
    <source>
        <dbReference type="ARBA" id="ARBA00035278"/>
    </source>
</evidence>
<dbReference type="PROSITE" id="PS51375">
    <property type="entry name" value="PPR"/>
    <property type="match status" value="1"/>
</dbReference>
<dbReference type="InterPro" id="IPR041670">
    <property type="entry name" value="Znf-CCHC_6"/>
</dbReference>
<keyword evidence="7" id="KW-0804">Transcription</keyword>